<comment type="cofactor">
    <cofactor evidence="1">
        <name>Zn(2+)</name>
        <dbReference type="ChEBI" id="CHEBI:29105"/>
    </cofactor>
</comment>
<dbReference type="AlphaFoldDB" id="A0A9D1DLX6"/>
<dbReference type="Pfam" id="PF00246">
    <property type="entry name" value="Peptidase_M14"/>
    <property type="match status" value="1"/>
</dbReference>
<comment type="similarity">
    <text evidence="2 7">Belongs to the peptidase M14 family.</text>
</comment>
<dbReference type="InterPro" id="IPR000834">
    <property type="entry name" value="Peptidase_M14"/>
</dbReference>
<feature type="active site" description="Proton donor/acceptor" evidence="7">
    <location>
        <position position="261"/>
    </location>
</feature>
<protein>
    <recommendedName>
        <fullName evidence="8">Peptidase M14 domain-containing protein</fullName>
    </recommendedName>
</protein>
<dbReference type="GO" id="GO:0006508">
    <property type="term" value="P:proteolysis"/>
    <property type="evidence" value="ECO:0007669"/>
    <property type="project" value="UniProtKB-KW"/>
</dbReference>
<reference evidence="9" key="1">
    <citation type="submission" date="2020-10" db="EMBL/GenBank/DDBJ databases">
        <authorList>
            <person name="Gilroy R."/>
        </authorList>
    </citation>
    <scope>NUCLEOTIDE SEQUENCE</scope>
    <source>
        <strain evidence="9">ChiGjej3B3-7149</strain>
    </source>
</reference>
<evidence type="ECO:0000259" key="8">
    <source>
        <dbReference type="PROSITE" id="PS52035"/>
    </source>
</evidence>
<evidence type="ECO:0000256" key="4">
    <source>
        <dbReference type="ARBA" id="ARBA00022801"/>
    </source>
</evidence>
<keyword evidence="5" id="KW-0862">Zinc</keyword>
<dbReference type="GO" id="GO:0008270">
    <property type="term" value="F:zinc ion binding"/>
    <property type="evidence" value="ECO:0007669"/>
    <property type="project" value="InterPro"/>
</dbReference>
<evidence type="ECO:0000256" key="5">
    <source>
        <dbReference type="ARBA" id="ARBA00022833"/>
    </source>
</evidence>
<evidence type="ECO:0000313" key="10">
    <source>
        <dbReference type="Proteomes" id="UP000824238"/>
    </source>
</evidence>
<dbReference type="Gene3D" id="3.40.630.10">
    <property type="entry name" value="Zn peptidases"/>
    <property type="match status" value="1"/>
</dbReference>
<dbReference type="EMBL" id="DVHH01000153">
    <property type="protein sequence ID" value="HIR55159.1"/>
    <property type="molecule type" value="Genomic_DNA"/>
</dbReference>
<evidence type="ECO:0000256" key="6">
    <source>
        <dbReference type="ARBA" id="ARBA00023049"/>
    </source>
</evidence>
<dbReference type="Proteomes" id="UP000824238">
    <property type="component" value="Unassembled WGS sequence"/>
</dbReference>
<reference evidence="9" key="2">
    <citation type="journal article" date="2021" name="PeerJ">
        <title>Extensive microbial diversity within the chicken gut microbiome revealed by metagenomics and culture.</title>
        <authorList>
            <person name="Gilroy R."/>
            <person name="Ravi A."/>
            <person name="Getino M."/>
            <person name="Pursley I."/>
            <person name="Horton D.L."/>
            <person name="Alikhan N.F."/>
            <person name="Baker D."/>
            <person name="Gharbi K."/>
            <person name="Hall N."/>
            <person name="Watson M."/>
            <person name="Adriaenssens E.M."/>
            <person name="Foster-Nyarko E."/>
            <person name="Jarju S."/>
            <person name="Secka A."/>
            <person name="Antonio M."/>
            <person name="Oren A."/>
            <person name="Chaudhuri R.R."/>
            <person name="La Ragione R."/>
            <person name="Hildebrand F."/>
            <person name="Pallen M.J."/>
        </authorList>
    </citation>
    <scope>NUCLEOTIDE SEQUENCE</scope>
    <source>
        <strain evidence="9">ChiGjej3B3-7149</strain>
    </source>
</reference>
<evidence type="ECO:0000256" key="3">
    <source>
        <dbReference type="ARBA" id="ARBA00022670"/>
    </source>
</evidence>
<evidence type="ECO:0000256" key="7">
    <source>
        <dbReference type="PROSITE-ProRule" id="PRU01379"/>
    </source>
</evidence>
<dbReference type="PANTHER" id="PTHR11705:SF143">
    <property type="entry name" value="SLL0236 PROTEIN"/>
    <property type="match status" value="1"/>
</dbReference>
<feature type="domain" description="Peptidase M14" evidence="8">
    <location>
        <begin position="5"/>
        <end position="289"/>
    </location>
</feature>
<dbReference type="PROSITE" id="PS52035">
    <property type="entry name" value="PEPTIDASE_M14"/>
    <property type="match status" value="1"/>
</dbReference>
<dbReference type="GO" id="GO:0005615">
    <property type="term" value="C:extracellular space"/>
    <property type="evidence" value="ECO:0007669"/>
    <property type="project" value="TreeGrafter"/>
</dbReference>
<evidence type="ECO:0000256" key="2">
    <source>
        <dbReference type="ARBA" id="ARBA00005988"/>
    </source>
</evidence>
<evidence type="ECO:0000313" key="9">
    <source>
        <dbReference type="EMBL" id="HIR55159.1"/>
    </source>
</evidence>
<keyword evidence="4" id="KW-0378">Hydrolase</keyword>
<keyword evidence="6" id="KW-0482">Metalloprotease</keyword>
<comment type="caution">
    <text evidence="9">The sequence shown here is derived from an EMBL/GenBank/DDBJ whole genome shotgun (WGS) entry which is preliminary data.</text>
</comment>
<accession>A0A9D1DLX6</accession>
<evidence type="ECO:0000256" key="1">
    <source>
        <dbReference type="ARBA" id="ARBA00001947"/>
    </source>
</evidence>
<dbReference type="SUPFAM" id="SSF53187">
    <property type="entry name" value="Zn-dependent exopeptidases"/>
    <property type="match status" value="1"/>
</dbReference>
<keyword evidence="3" id="KW-0645">Protease</keyword>
<dbReference type="SMART" id="SM00631">
    <property type="entry name" value="Zn_pept"/>
    <property type="match status" value="1"/>
</dbReference>
<dbReference type="PANTHER" id="PTHR11705">
    <property type="entry name" value="PROTEASE FAMILY M14 CARBOXYPEPTIDASE A,B"/>
    <property type="match status" value="1"/>
</dbReference>
<dbReference type="GO" id="GO:0004181">
    <property type="term" value="F:metallocarboxypeptidase activity"/>
    <property type="evidence" value="ECO:0007669"/>
    <property type="project" value="InterPro"/>
</dbReference>
<gene>
    <name evidence="9" type="ORF">IAD36_06175</name>
</gene>
<sequence>MKNSQDWSPSELGRELLRTASSGPNGSAGTYGRSVAGAALRFFALGRGRRRLLLTAAHHANEWITAPLLLRFAGELAAGVWPGALDGTRVFFAPLVNPDGARLVTGELASGPLFENARRIAEKYPDIPFPDGWKANLRGVDLNLQYPAGWEEAKKIKFAAGWTGPAPRDYVGAAPLCAPEARALYRLTRRISPELVIALHTQGEVIYWKYLDLEPPGAEACGRAMADASGYALEDTPYASGHAGYKDWFILDYDRPGYTIECGLGENPLPWADFGAIYPAVRAALAAAVLGC</sequence>
<name>A0A9D1DLX6_9FIRM</name>
<organism evidence="9 10">
    <name type="scientific">Candidatus Scatomorpha intestinigallinarum</name>
    <dbReference type="NCBI Taxonomy" id="2840923"/>
    <lineage>
        <taxon>Bacteria</taxon>
        <taxon>Bacillati</taxon>
        <taxon>Bacillota</taxon>
        <taxon>Clostridia</taxon>
        <taxon>Eubacteriales</taxon>
        <taxon>Candidatus Scatomorpha</taxon>
    </lineage>
</organism>
<proteinExistence type="inferred from homology"/>